<dbReference type="eggNOG" id="ENOG50318X5">
    <property type="taxonomic scope" value="Bacteria"/>
</dbReference>
<comment type="caution">
    <text evidence="1">The sequence shown here is derived from an EMBL/GenBank/DDBJ whole genome shotgun (WGS) entry which is preliminary data.</text>
</comment>
<protein>
    <submittedName>
        <fullName evidence="1">Uncharacterized protein</fullName>
    </submittedName>
</protein>
<dbReference type="EMBL" id="AECZ01000001">
    <property type="protein sequence ID" value="EFL52996.1"/>
    <property type="molecule type" value="Genomic_DNA"/>
</dbReference>
<dbReference type="Proteomes" id="UP000006250">
    <property type="component" value="Unassembled WGS sequence"/>
</dbReference>
<organism evidence="1 2">
    <name type="scientific">Solidesulfovibrio fructosivorans JJ]</name>
    <dbReference type="NCBI Taxonomy" id="596151"/>
    <lineage>
        <taxon>Bacteria</taxon>
        <taxon>Pseudomonadati</taxon>
        <taxon>Thermodesulfobacteriota</taxon>
        <taxon>Desulfovibrionia</taxon>
        <taxon>Desulfovibrionales</taxon>
        <taxon>Desulfovibrionaceae</taxon>
        <taxon>Solidesulfovibrio</taxon>
    </lineage>
</organism>
<keyword evidence="2" id="KW-1185">Reference proteome</keyword>
<dbReference type="STRING" id="596151.DesfrDRAFT_0044"/>
<proteinExistence type="predicted"/>
<evidence type="ECO:0000313" key="1">
    <source>
        <dbReference type="EMBL" id="EFL52996.1"/>
    </source>
</evidence>
<name>E1JQZ5_SOLFR</name>
<gene>
    <name evidence="1" type="ORF">DesfrDRAFT_0044</name>
</gene>
<dbReference type="OrthoDB" id="5462019at2"/>
<dbReference type="RefSeq" id="WP_005989969.1">
    <property type="nucleotide sequence ID" value="NZ_AECZ01000001.1"/>
</dbReference>
<evidence type="ECO:0000313" key="2">
    <source>
        <dbReference type="Proteomes" id="UP000006250"/>
    </source>
</evidence>
<accession>E1JQZ5</accession>
<sequence>MAQGLTLLHSDLIAPSRDLLALWQAADPAPGEVVTDHATAVALMPAFSGYPAVVYEDASGIRHVFPNPSTLEAVTAWREEIDNPAQPPQTRFSQAEFMRLFTQEEFDALLAAEATDADVKRMWAFIRAVGYADMQDSLTVNSLAILRAKNYIPTDERLQEIEAGVAKM</sequence>
<dbReference type="AlphaFoldDB" id="E1JQZ5"/>
<reference evidence="1 2" key="1">
    <citation type="submission" date="2010-08" db="EMBL/GenBank/DDBJ databases">
        <title>The draft genome of Desulfovibrio fructosovorans JJ.</title>
        <authorList>
            <consortium name="US DOE Joint Genome Institute (JGI-PGF)"/>
            <person name="Lucas S."/>
            <person name="Copeland A."/>
            <person name="Lapidus A."/>
            <person name="Cheng J.-F."/>
            <person name="Bruce D."/>
            <person name="Goodwin L."/>
            <person name="Pitluck S."/>
            <person name="Land M.L."/>
            <person name="Hauser L."/>
            <person name="Chang Y.-J."/>
            <person name="Jeffries C."/>
            <person name="Wall J.D."/>
            <person name="Stahl D.A."/>
            <person name="Arkin A.P."/>
            <person name="Dehal P."/>
            <person name="Stolyar S.M."/>
            <person name="Hazen T.C."/>
            <person name="Woyke T.J."/>
        </authorList>
    </citation>
    <scope>NUCLEOTIDE SEQUENCE [LARGE SCALE GENOMIC DNA]</scope>
    <source>
        <strain evidence="1 2">JJ</strain>
    </source>
</reference>